<dbReference type="AlphaFoldDB" id="A0A2P5T2W0"/>
<dbReference type="HAMAP" id="MF_01931">
    <property type="entry name" value="PurF"/>
    <property type="match status" value="1"/>
</dbReference>
<organism evidence="14 15">
    <name type="scientific">Candidatus Pantoea edessiphila</name>
    <dbReference type="NCBI Taxonomy" id="2044610"/>
    <lineage>
        <taxon>Bacteria</taxon>
        <taxon>Pseudomonadati</taxon>
        <taxon>Pseudomonadota</taxon>
        <taxon>Gammaproteobacteria</taxon>
        <taxon>Enterobacterales</taxon>
        <taxon>Erwiniaceae</taxon>
        <taxon>Pantoea</taxon>
    </lineage>
</organism>
<evidence type="ECO:0000256" key="3">
    <source>
        <dbReference type="ARBA" id="ARBA00022676"/>
    </source>
</evidence>
<dbReference type="CDD" id="cd00715">
    <property type="entry name" value="GPATase_N"/>
    <property type="match status" value="1"/>
</dbReference>
<evidence type="ECO:0000256" key="2">
    <source>
        <dbReference type="ARBA" id="ARBA00010138"/>
    </source>
</evidence>
<dbReference type="GO" id="GO:0006189">
    <property type="term" value="P:'de novo' IMP biosynthetic process"/>
    <property type="evidence" value="ECO:0007669"/>
    <property type="project" value="UniProtKB-UniRule"/>
</dbReference>
<reference evidence="14 15" key="1">
    <citation type="journal article" date="2018" name="Genome Biol. Evol.">
        <title>Cladogenesis and Genomic Streamlining in Extracellular Endosymbionts of Tropical Stink Bugs.</title>
        <authorList>
            <person name="Otero-Bravo A."/>
            <person name="Goffredi S."/>
            <person name="Sabree Z.L."/>
        </authorList>
    </citation>
    <scope>NUCLEOTIDE SEQUENCE [LARGE SCALE GENOMIC DNA]</scope>
    <source>
        <strain evidence="14 15">SoEO</strain>
    </source>
</reference>
<comment type="similarity">
    <text evidence="2 9 10">In the C-terminal section; belongs to the purine/pyrimidine phosphoribosyltransferase family.</text>
</comment>
<proteinExistence type="inferred from homology"/>
<dbReference type="Gene3D" id="3.60.20.10">
    <property type="entry name" value="Glutamine Phosphoribosylpyrophosphate, subunit 1, domain 1"/>
    <property type="match status" value="1"/>
</dbReference>
<evidence type="ECO:0000256" key="5">
    <source>
        <dbReference type="ARBA" id="ARBA00022723"/>
    </source>
</evidence>
<dbReference type="EC" id="2.4.2.14" evidence="9"/>
<dbReference type="OrthoDB" id="9801213at2"/>
<evidence type="ECO:0000256" key="1">
    <source>
        <dbReference type="ARBA" id="ARBA00005209"/>
    </source>
</evidence>
<evidence type="ECO:0000256" key="6">
    <source>
        <dbReference type="ARBA" id="ARBA00022755"/>
    </source>
</evidence>
<dbReference type="Pfam" id="PF00156">
    <property type="entry name" value="Pribosyltran"/>
    <property type="match status" value="1"/>
</dbReference>
<keyword evidence="5 9" id="KW-0479">Metal-binding</keyword>
<gene>
    <name evidence="9" type="primary">purF</name>
    <name evidence="14" type="ORF">CRV09_01135</name>
</gene>
<keyword evidence="3 9" id="KW-0328">Glycosyltransferase</keyword>
<dbReference type="SUPFAM" id="SSF56235">
    <property type="entry name" value="N-terminal nucleophile aminohydrolases (Ntn hydrolases)"/>
    <property type="match status" value="1"/>
</dbReference>
<dbReference type="InterPro" id="IPR029055">
    <property type="entry name" value="Ntn_hydrolases_N"/>
</dbReference>
<keyword evidence="7 9" id="KW-0460">Magnesium</keyword>
<evidence type="ECO:0000259" key="13">
    <source>
        <dbReference type="PROSITE" id="PS51278"/>
    </source>
</evidence>
<evidence type="ECO:0000256" key="11">
    <source>
        <dbReference type="PIRSR" id="PIRSR000485-1"/>
    </source>
</evidence>
<dbReference type="FunFam" id="3.60.20.10:FF:000011">
    <property type="entry name" value="Amidophosphoribosyltransferase"/>
    <property type="match status" value="1"/>
</dbReference>
<dbReference type="Pfam" id="PF13522">
    <property type="entry name" value="GATase_6"/>
    <property type="match status" value="1"/>
</dbReference>
<dbReference type="InterPro" id="IPR000836">
    <property type="entry name" value="PRTase_dom"/>
</dbReference>
<dbReference type="CDD" id="cd06223">
    <property type="entry name" value="PRTases_typeI"/>
    <property type="match status" value="1"/>
</dbReference>
<sequence>MCGIVGIVGFVPINQSLYDALTVLQHRGQDAAGICSIDKLNCFRLRKANGLVKDVFKKKHLKYLKGNIGIGHVRYLTAGSSSSFEAQPLYVNFPYGITLAHNGNLTNASELRNSLFKNNRRYIDTTSDSEVLLNIFAQELSLFKDNALLQSNDIFKAVNSVHQRIRGGYAVVSMIIGHGIVAFRDPNGIRPIVLGKRILIDGRIEYMVASESVALDTVGFEFIRDIEPGEAVFINQKGQLFANQCAKNPKKNPCLFEYVYFARPDSFLDKISVYSARIRMGTKLGKKISCKWKHLNIDVVIPIPETSNEIALEIAHVINKPYRHGFVKNRYIGRTFIMKGKNLRNIALKHKLNVNRTEFINKNILLVDDSIISGTTSIKIIEMARKAGAKNIYFASASPEIRFPNFYGINMPSSTELIAYGRKLEEIRKILKADELIFQDLNDLIEAVREENKDIVKFECSVFDGIYITKDIDKEYLSKYKTD</sequence>
<dbReference type="InterPro" id="IPR035584">
    <property type="entry name" value="PurF_N"/>
</dbReference>
<dbReference type="GO" id="GO:0009113">
    <property type="term" value="P:purine nucleobase biosynthetic process"/>
    <property type="evidence" value="ECO:0007669"/>
    <property type="project" value="UniProtKB-UniRule"/>
</dbReference>
<feature type="active site" description="Nucleophile" evidence="9 11">
    <location>
        <position position="2"/>
    </location>
</feature>
<name>A0A2P5T2W0_9GAMM</name>
<feature type="binding site" evidence="9 12">
    <location>
        <position position="368"/>
    </location>
    <ligand>
        <name>Mg(2+)</name>
        <dbReference type="ChEBI" id="CHEBI:18420"/>
    </ligand>
</feature>
<dbReference type="PROSITE" id="PS51278">
    <property type="entry name" value="GATASE_TYPE_2"/>
    <property type="match status" value="1"/>
</dbReference>
<keyword evidence="6 9" id="KW-0658">Purine biosynthesis</keyword>
<feature type="binding site" evidence="9 12">
    <location>
        <position position="306"/>
    </location>
    <ligand>
        <name>Mg(2+)</name>
        <dbReference type="ChEBI" id="CHEBI:18420"/>
    </ligand>
</feature>
<evidence type="ECO:0000256" key="9">
    <source>
        <dbReference type="HAMAP-Rule" id="MF_01931"/>
    </source>
</evidence>
<dbReference type="InterPro" id="IPR017932">
    <property type="entry name" value="GATase_2_dom"/>
</dbReference>
<dbReference type="Proteomes" id="UP000295937">
    <property type="component" value="Unassembled WGS sequence"/>
</dbReference>
<evidence type="ECO:0000313" key="14">
    <source>
        <dbReference type="EMBL" id="PPI88892.1"/>
    </source>
</evidence>
<comment type="cofactor">
    <cofactor evidence="9 12">
        <name>Mg(2+)</name>
        <dbReference type="ChEBI" id="CHEBI:18420"/>
    </cofactor>
    <text evidence="9 12">Binds 1 Mg(2+) ion per subunit.</text>
</comment>
<evidence type="ECO:0000256" key="8">
    <source>
        <dbReference type="ARBA" id="ARBA00022962"/>
    </source>
</evidence>
<accession>A0A2P5T2W0</accession>
<comment type="caution">
    <text evidence="9">Lacks conserved residue(s) required for the propagation of feature annotation.</text>
</comment>
<comment type="function">
    <text evidence="9">Catalyzes the formation of phosphoribosylamine from phosphoribosylpyrophosphate (PRPP) and glutamine.</text>
</comment>
<dbReference type="GO" id="GO:0000287">
    <property type="term" value="F:magnesium ion binding"/>
    <property type="evidence" value="ECO:0007669"/>
    <property type="project" value="UniProtKB-UniRule"/>
</dbReference>
<keyword evidence="8 9" id="KW-0315">Glutamine amidotransferase</keyword>
<comment type="caution">
    <text evidence="14">The sequence shown here is derived from an EMBL/GenBank/DDBJ whole genome shotgun (WGS) entry which is preliminary data.</text>
</comment>
<comment type="catalytic activity">
    <reaction evidence="9 10">
        <text>5-phospho-beta-D-ribosylamine + L-glutamate + diphosphate = 5-phospho-alpha-D-ribose 1-diphosphate + L-glutamine + H2O</text>
        <dbReference type="Rhea" id="RHEA:14905"/>
        <dbReference type="ChEBI" id="CHEBI:15377"/>
        <dbReference type="ChEBI" id="CHEBI:29985"/>
        <dbReference type="ChEBI" id="CHEBI:33019"/>
        <dbReference type="ChEBI" id="CHEBI:58017"/>
        <dbReference type="ChEBI" id="CHEBI:58359"/>
        <dbReference type="ChEBI" id="CHEBI:58681"/>
        <dbReference type="EC" id="2.4.2.14"/>
    </reaction>
</comment>
<dbReference type="PIRSF" id="PIRSF000485">
    <property type="entry name" value="Amd_phspho_trans"/>
    <property type="match status" value="1"/>
</dbReference>
<evidence type="ECO:0000313" key="15">
    <source>
        <dbReference type="Proteomes" id="UP000295937"/>
    </source>
</evidence>
<dbReference type="NCBIfam" id="TIGR01134">
    <property type="entry name" value="purF"/>
    <property type="match status" value="1"/>
</dbReference>
<evidence type="ECO:0000256" key="10">
    <source>
        <dbReference type="PIRNR" id="PIRNR000485"/>
    </source>
</evidence>
<keyword evidence="4 9" id="KW-0808">Transferase</keyword>
<dbReference type="InterPro" id="IPR005854">
    <property type="entry name" value="PurF"/>
</dbReference>
<evidence type="ECO:0000256" key="7">
    <source>
        <dbReference type="ARBA" id="ARBA00022842"/>
    </source>
</evidence>
<comment type="pathway">
    <text evidence="1 9 10">Purine metabolism; IMP biosynthesis via de novo pathway; N(1)-(5-phospho-D-ribosyl)glycinamide from 5-phospho-alpha-D-ribose 1-diphosphate: step 1/2.</text>
</comment>
<feature type="binding site" evidence="9 12">
    <location>
        <position position="369"/>
    </location>
    <ligand>
        <name>Mg(2+)</name>
        <dbReference type="ChEBI" id="CHEBI:18420"/>
    </ligand>
</feature>
<dbReference type="GO" id="GO:0004044">
    <property type="term" value="F:amidophosphoribosyltransferase activity"/>
    <property type="evidence" value="ECO:0007669"/>
    <property type="project" value="UniProtKB-UniRule"/>
</dbReference>
<dbReference type="SUPFAM" id="SSF53271">
    <property type="entry name" value="PRTase-like"/>
    <property type="match status" value="1"/>
</dbReference>
<protein>
    <recommendedName>
        <fullName evidence="9">Amidophosphoribosyltransferase</fullName>
        <shortName evidence="9">ATase</shortName>
        <ecNumber evidence="9">2.4.2.14</ecNumber>
    </recommendedName>
    <alternativeName>
        <fullName evidence="9">Glutamine phosphoribosylpyrophosphate amidotransferase</fullName>
        <shortName evidence="9">GPATase</shortName>
    </alternativeName>
</protein>
<dbReference type="Gene3D" id="3.40.50.2020">
    <property type="match status" value="1"/>
</dbReference>
<feature type="domain" description="Glutamine amidotransferase type-2" evidence="13">
    <location>
        <begin position="2"/>
        <end position="237"/>
    </location>
</feature>
<dbReference type="PANTHER" id="PTHR11907">
    <property type="entry name" value="AMIDOPHOSPHORIBOSYLTRANSFERASE"/>
    <property type="match status" value="1"/>
</dbReference>
<dbReference type="UniPathway" id="UPA00074">
    <property type="reaction ID" value="UER00124"/>
</dbReference>
<dbReference type="InterPro" id="IPR029057">
    <property type="entry name" value="PRTase-like"/>
</dbReference>
<evidence type="ECO:0000256" key="4">
    <source>
        <dbReference type="ARBA" id="ARBA00022679"/>
    </source>
</evidence>
<dbReference type="EMBL" id="PDKR01000001">
    <property type="protein sequence ID" value="PPI88892.1"/>
    <property type="molecule type" value="Genomic_DNA"/>
</dbReference>
<evidence type="ECO:0000256" key="12">
    <source>
        <dbReference type="PIRSR" id="PIRSR000485-2"/>
    </source>
</evidence>